<dbReference type="Pfam" id="PF14373">
    <property type="entry name" value="Imm_superinfect"/>
    <property type="match status" value="1"/>
</dbReference>
<sequence length="87" mass="9720">MNQLSQVWAQADGGFFVLVILAMLLVWFLPAMLALIFNRKHFRLILLACIPAGFSFIAWGGVMVWAISGKVTDRLRKQNASAAQVNR</sequence>
<keyword evidence="1" id="KW-1133">Transmembrane helix</keyword>
<dbReference type="RefSeq" id="WP_067664789.1">
    <property type="nucleotide sequence ID" value="NZ_FQXG01000008.1"/>
</dbReference>
<dbReference type="InterPro" id="IPR016410">
    <property type="entry name" value="Phage_imm"/>
</dbReference>
<dbReference type="STRING" id="299255.SAMN02745129_4512"/>
<dbReference type="EMBL" id="FQXG01000008">
    <property type="protein sequence ID" value="SHI15975.1"/>
    <property type="molecule type" value="Genomic_DNA"/>
</dbReference>
<keyword evidence="1" id="KW-0812">Transmembrane</keyword>
<dbReference type="Proteomes" id="UP000184268">
    <property type="component" value="Unassembled WGS sequence"/>
</dbReference>
<keyword evidence="3" id="KW-1185">Reference proteome</keyword>
<evidence type="ECO:0000256" key="1">
    <source>
        <dbReference type="SAM" id="Phobius"/>
    </source>
</evidence>
<gene>
    <name evidence="2" type="ORF">SAMN02745129_4512</name>
</gene>
<accession>A0A1M5YVF0</accession>
<name>A0A1M5YVF0_9GAMM</name>
<dbReference type="OrthoDB" id="5771061at2"/>
<feature type="transmembrane region" description="Helical" evidence="1">
    <location>
        <begin position="15"/>
        <end position="37"/>
    </location>
</feature>
<keyword evidence="1" id="KW-0472">Membrane</keyword>
<proteinExistence type="predicted"/>
<organism evidence="2 3">
    <name type="scientific">Ferrimonas marina</name>
    <dbReference type="NCBI Taxonomy" id="299255"/>
    <lineage>
        <taxon>Bacteria</taxon>
        <taxon>Pseudomonadati</taxon>
        <taxon>Pseudomonadota</taxon>
        <taxon>Gammaproteobacteria</taxon>
        <taxon>Alteromonadales</taxon>
        <taxon>Ferrimonadaceae</taxon>
        <taxon>Ferrimonas</taxon>
    </lineage>
</organism>
<protein>
    <submittedName>
        <fullName evidence="2">Superinfection immunity protein</fullName>
    </submittedName>
</protein>
<evidence type="ECO:0000313" key="3">
    <source>
        <dbReference type="Proteomes" id="UP000184268"/>
    </source>
</evidence>
<feature type="transmembrane region" description="Helical" evidence="1">
    <location>
        <begin position="44"/>
        <end position="67"/>
    </location>
</feature>
<reference evidence="2 3" key="1">
    <citation type="submission" date="2016-11" db="EMBL/GenBank/DDBJ databases">
        <authorList>
            <person name="Jaros S."/>
            <person name="Januszkiewicz K."/>
            <person name="Wedrychowicz H."/>
        </authorList>
    </citation>
    <scope>NUCLEOTIDE SEQUENCE [LARGE SCALE GENOMIC DNA]</scope>
    <source>
        <strain evidence="2 3">DSM 16917</strain>
    </source>
</reference>
<dbReference type="AlphaFoldDB" id="A0A1M5YVF0"/>
<evidence type="ECO:0000313" key="2">
    <source>
        <dbReference type="EMBL" id="SHI15975.1"/>
    </source>
</evidence>